<dbReference type="PROSITE" id="PS00745">
    <property type="entry name" value="RF_PROK_I"/>
    <property type="match status" value="1"/>
</dbReference>
<organism evidence="4 5">
    <name type="scientific">Jannaschia pohangensis</name>
    <dbReference type="NCBI Taxonomy" id="390807"/>
    <lineage>
        <taxon>Bacteria</taxon>
        <taxon>Pseudomonadati</taxon>
        <taxon>Pseudomonadota</taxon>
        <taxon>Alphaproteobacteria</taxon>
        <taxon>Rhodobacterales</taxon>
        <taxon>Roseobacteraceae</taxon>
        <taxon>Jannaschia</taxon>
    </lineage>
</organism>
<evidence type="ECO:0000313" key="5">
    <source>
        <dbReference type="Proteomes" id="UP000199110"/>
    </source>
</evidence>
<feature type="region of interest" description="Disordered" evidence="2">
    <location>
        <begin position="178"/>
        <end position="209"/>
    </location>
</feature>
<gene>
    <name evidence="4" type="ORF">SAMN04488095_0160</name>
</gene>
<dbReference type="OrthoDB" id="9815709at2"/>
<dbReference type="Gene3D" id="3.30.160.20">
    <property type="match status" value="1"/>
</dbReference>
<protein>
    <submittedName>
        <fullName evidence="4">Peptide chain release factor</fullName>
    </submittedName>
</protein>
<dbReference type="STRING" id="390807.SAMN04488095_0160"/>
<dbReference type="InterPro" id="IPR050057">
    <property type="entry name" value="Prokaryotic/Mito_RF"/>
</dbReference>
<evidence type="ECO:0000256" key="2">
    <source>
        <dbReference type="SAM" id="MobiDB-lite"/>
    </source>
</evidence>
<dbReference type="Pfam" id="PF00472">
    <property type="entry name" value="RF-1"/>
    <property type="match status" value="1"/>
</dbReference>
<dbReference type="PANTHER" id="PTHR43804:SF9">
    <property type="entry name" value="PEPTIDE CHAIN RELEASE FACTOR HOMOLOG-RELATED"/>
    <property type="match status" value="1"/>
</dbReference>
<dbReference type="InterPro" id="IPR045853">
    <property type="entry name" value="Pep_chain_release_fac_I_sf"/>
</dbReference>
<dbReference type="PANTHER" id="PTHR43804">
    <property type="entry name" value="LD18447P"/>
    <property type="match status" value="1"/>
</dbReference>
<sequence length="209" mass="22289">MSIATLLVSAGNGPAECRMAVGYLIPVIEAAASASGLAMDVAARAAPHGPSSAILTLTGAGAEPFARNWTGPVLWQCPSPLRPAYRRKSWFVQVFALPHGPSQVRIDPAEVQMQAMRASGPGGQHVNKTDSAIRARWRDPGGQEYVVVVRGSRSQHQNRKAALDRLAALVTADLTEAEASRQGRAHRLHQSVQRGAAQRTFSGPDFRPA</sequence>
<dbReference type="SUPFAM" id="SSF75620">
    <property type="entry name" value="Release factor"/>
    <property type="match status" value="1"/>
</dbReference>
<evidence type="ECO:0000259" key="3">
    <source>
        <dbReference type="PROSITE" id="PS00745"/>
    </source>
</evidence>
<evidence type="ECO:0000256" key="1">
    <source>
        <dbReference type="ARBA" id="ARBA00010835"/>
    </source>
</evidence>
<comment type="similarity">
    <text evidence="1">Belongs to the prokaryotic/mitochondrial release factor family.</text>
</comment>
<feature type="domain" description="Prokaryotic-type class I peptide chain release factors" evidence="3">
    <location>
        <begin position="117"/>
        <end position="133"/>
    </location>
</feature>
<dbReference type="EMBL" id="FORA01000001">
    <property type="protein sequence ID" value="SFI21701.1"/>
    <property type="molecule type" value="Genomic_DNA"/>
</dbReference>
<dbReference type="Proteomes" id="UP000199110">
    <property type="component" value="Unassembled WGS sequence"/>
</dbReference>
<accession>A0A1I3GEV2</accession>
<dbReference type="GO" id="GO:0003747">
    <property type="term" value="F:translation release factor activity"/>
    <property type="evidence" value="ECO:0007669"/>
    <property type="project" value="InterPro"/>
</dbReference>
<dbReference type="InterPro" id="IPR000352">
    <property type="entry name" value="Pep_chain_release_fac_I"/>
</dbReference>
<name>A0A1I3GEV2_9RHOB</name>
<reference evidence="4 5" key="1">
    <citation type="submission" date="2016-10" db="EMBL/GenBank/DDBJ databases">
        <authorList>
            <person name="de Groot N.N."/>
        </authorList>
    </citation>
    <scope>NUCLEOTIDE SEQUENCE [LARGE SCALE GENOMIC DNA]</scope>
    <source>
        <strain evidence="4 5">DSM 19073</strain>
    </source>
</reference>
<dbReference type="AlphaFoldDB" id="A0A1I3GEV2"/>
<evidence type="ECO:0000313" key="4">
    <source>
        <dbReference type="EMBL" id="SFI21701.1"/>
    </source>
</evidence>
<proteinExistence type="inferred from homology"/>
<keyword evidence="5" id="KW-1185">Reference proteome</keyword>
<dbReference type="RefSeq" id="WP_092776005.1">
    <property type="nucleotide sequence ID" value="NZ_FORA01000001.1"/>
</dbReference>